<evidence type="ECO:0000256" key="1">
    <source>
        <dbReference type="SAM" id="Phobius"/>
    </source>
</evidence>
<dbReference type="Proteomes" id="UP000246278">
    <property type="component" value="Unassembled WGS sequence"/>
</dbReference>
<keyword evidence="1" id="KW-1133">Transmembrane helix</keyword>
<keyword evidence="1" id="KW-0812">Transmembrane</keyword>
<feature type="transmembrane region" description="Helical" evidence="1">
    <location>
        <begin position="135"/>
        <end position="152"/>
    </location>
</feature>
<proteinExistence type="predicted"/>
<name>A0A317T870_9CHLB</name>
<organism evidence="2 3">
    <name type="scientific">Prosthecochloris marina</name>
    <dbReference type="NCBI Taxonomy" id="2017681"/>
    <lineage>
        <taxon>Bacteria</taxon>
        <taxon>Pseudomonadati</taxon>
        <taxon>Chlorobiota</taxon>
        <taxon>Chlorobiia</taxon>
        <taxon>Chlorobiales</taxon>
        <taxon>Chlorobiaceae</taxon>
        <taxon>Prosthecochloris</taxon>
    </lineage>
</organism>
<dbReference type="AlphaFoldDB" id="A0A317T870"/>
<evidence type="ECO:0000313" key="3">
    <source>
        <dbReference type="Proteomes" id="UP000246278"/>
    </source>
</evidence>
<comment type="caution">
    <text evidence="2">The sequence shown here is derived from an EMBL/GenBank/DDBJ whole genome shotgun (WGS) entry which is preliminary data.</text>
</comment>
<feature type="transmembrane region" description="Helical" evidence="1">
    <location>
        <begin position="158"/>
        <end position="178"/>
    </location>
</feature>
<accession>A0A317T870</accession>
<keyword evidence="3" id="KW-1185">Reference proteome</keyword>
<sequence length="220" mass="24963">MIDQSHEYVTLREELLQAKRYVFERPLVIVALGVGVLTTLDVEYMGTMALVLASLLLFNFWFTVNRLRSAARIIAYIQLELEGRTDGAWVGWESCLRYYRKWLTLDSAGAEKNVDIETEIDKDAVPDAMLHYPPIYYLHIALMLAVAIWSITVTWIGYSAVNVLCSICIVVLSAIFGLESLKYKPSVIAALVERNRVVWRHVFEYMQKDGAKPVVAGKKG</sequence>
<keyword evidence="1" id="KW-0472">Membrane</keyword>
<protein>
    <submittedName>
        <fullName evidence="2">Uncharacterized protein</fullName>
    </submittedName>
</protein>
<evidence type="ECO:0000313" key="2">
    <source>
        <dbReference type="EMBL" id="PWW82775.1"/>
    </source>
</evidence>
<feature type="transmembrane region" description="Helical" evidence="1">
    <location>
        <begin position="21"/>
        <end position="38"/>
    </location>
</feature>
<dbReference type="RefSeq" id="WP_110022494.1">
    <property type="nucleotide sequence ID" value="NZ_PDNZ01000002.1"/>
</dbReference>
<gene>
    <name evidence="2" type="ORF">CR164_03270</name>
</gene>
<dbReference type="EMBL" id="PDNZ01000002">
    <property type="protein sequence ID" value="PWW82775.1"/>
    <property type="molecule type" value="Genomic_DNA"/>
</dbReference>
<dbReference type="OrthoDB" id="9852531at2"/>
<reference evidence="3" key="1">
    <citation type="submission" date="2017-10" db="EMBL/GenBank/DDBJ databases">
        <authorList>
            <person name="Gaisin V.A."/>
            <person name="Rysina M.S."/>
            <person name="Grouzdev D.S."/>
        </authorList>
    </citation>
    <scope>NUCLEOTIDE SEQUENCE [LARGE SCALE GENOMIC DNA]</scope>
    <source>
        <strain evidence="3">V1</strain>
    </source>
</reference>
<feature type="transmembrane region" description="Helical" evidence="1">
    <location>
        <begin position="44"/>
        <end position="64"/>
    </location>
</feature>